<proteinExistence type="predicted"/>
<keyword evidence="3" id="KW-1185">Reference proteome</keyword>
<reference evidence="2 3" key="1">
    <citation type="journal article" date="2013" name="ISME J.">
        <title>A metabolic model for members of the genus Tetrasphaera involved in enhanced biological phosphorus removal.</title>
        <authorList>
            <person name="Kristiansen R."/>
            <person name="Nguyen H.T.T."/>
            <person name="Saunders A.M."/>
            <person name="Nielsen J.L."/>
            <person name="Wimmer R."/>
            <person name="Le V.Q."/>
            <person name="McIlroy S.J."/>
            <person name="Petrovski S."/>
            <person name="Seviour R.J."/>
            <person name="Calteau A."/>
            <person name="Nielsen K.L."/>
            <person name="Nielsen P.H."/>
        </authorList>
    </citation>
    <scope>NUCLEOTIDE SEQUENCE [LARGE SCALE GENOMIC DNA]</scope>
    <source>
        <strain evidence="2 3">Lp2</strain>
    </source>
</reference>
<dbReference type="Proteomes" id="UP000013167">
    <property type="component" value="Unassembled WGS sequence"/>
</dbReference>
<evidence type="ECO:0008006" key="4">
    <source>
        <dbReference type="Google" id="ProtNLM"/>
    </source>
</evidence>
<name>N0DZT6_9MICO</name>
<organism evidence="2 3">
    <name type="scientific">Phycicoccus elongatus Lp2</name>
    <dbReference type="NCBI Taxonomy" id="1193181"/>
    <lineage>
        <taxon>Bacteria</taxon>
        <taxon>Bacillati</taxon>
        <taxon>Actinomycetota</taxon>
        <taxon>Actinomycetes</taxon>
        <taxon>Micrococcales</taxon>
        <taxon>Intrasporangiaceae</taxon>
        <taxon>Phycicoccus</taxon>
    </lineage>
</organism>
<dbReference type="RefSeq" id="WP_010851754.1">
    <property type="nucleotide sequence ID" value="NZ_HF570956.1"/>
</dbReference>
<gene>
    <name evidence="2" type="ORF">BN10_1230008</name>
</gene>
<accession>N0DZT6</accession>
<dbReference type="AlphaFoldDB" id="N0DZT6"/>
<sequence>MTRLRAAYLWVRRRAAGEEGSAAVEFVYLAVLLMIPLIYLILMLGRLQAGSYAVSAAVRESGRAFVTAPDDSAAYARAHAASNVALANLGFTEGTALYVACEASPCLTPGAAVVSEAEVRVPLPLVPTFARGVIPLEVPLRAQGVSRVDRFRSAP</sequence>
<keyword evidence="1" id="KW-1133">Transmembrane helix</keyword>
<evidence type="ECO:0000313" key="3">
    <source>
        <dbReference type="Proteomes" id="UP000013167"/>
    </source>
</evidence>
<evidence type="ECO:0000256" key="1">
    <source>
        <dbReference type="SAM" id="Phobius"/>
    </source>
</evidence>
<comment type="caution">
    <text evidence="2">The sequence shown here is derived from an EMBL/GenBank/DDBJ whole genome shotgun (WGS) entry which is preliminary data.</text>
</comment>
<feature type="transmembrane region" description="Helical" evidence="1">
    <location>
        <begin position="20"/>
        <end position="42"/>
    </location>
</feature>
<keyword evidence="1" id="KW-0472">Membrane</keyword>
<protein>
    <recommendedName>
        <fullName evidence="4">TadE family protein</fullName>
    </recommendedName>
</protein>
<dbReference type="STRING" id="1193181.BN10_1230008"/>
<dbReference type="HOGENOM" id="CLU_116587_2_0_11"/>
<dbReference type="OrthoDB" id="4869494at2"/>
<keyword evidence="1" id="KW-0812">Transmembrane</keyword>
<dbReference type="EMBL" id="CAIZ01000028">
    <property type="protein sequence ID" value="CCH68900.1"/>
    <property type="molecule type" value="Genomic_DNA"/>
</dbReference>
<evidence type="ECO:0000313" key="2">
    <source>
        <dbReference type="EMBL" id="CCH68900.1"/>
    </source>
</evidence>
<dbReference type="eggNOG" id="ENOG503343S">
    <property type="taxonomic scope" value="Bacteria"/>
</dbReference>